<evidence type="ECO:0000313" key="2">
    <source>
        <dbReference type="Proteomes" id="UP000828390"/>
    </source>
</evidence>
<reference evidence="1" key="2">
    <citation type="submission" date="2020-11" db="EMBL/GenBank/DDBJ databases">
        <authorList>
            <person name="McCartney M.A."/>
            <person name="Auch B."/>
            <person name="Kono T."/>
            <person name="Mallez S."/>
            <person name="Becker A."/>
            <person name="Gohl D.M."/>
            <person name="Silverstein K.A.T."/>
            <person name="Koren S."/>
            <person name="Bechman K.B."/>
            <person name="Herman A."/>
            <person name="Abrahante J.E."/>
            <person name="Garbe J."/>
        </authorList>
    </citation>
    <scope>NUCLEOTIDE SEQUENCE</scope>
    <source>
        <strain evidence="1">Duluth1</strain>
        <tissue evidence="1">Whole animal</tissue>
    </source>
</reference>
<dbReference type="EMBL" id="JAIWYP010000004">
    <property type="protein sequence ID" value="KAH3829788.1"/>
    <property type="molecule type" value="Genomic_DNA"/>
</dbReference>
<evidence type="ECO:0000313" key="1">
    <source>
        <dbReference type="EMBL" id="KAH3829788.1"/>
    </source>
</evidence>
<protein>
    <submittedName>
        <fullName evidence="1">Uncharacterized protein</fullName>
    </submittedName>
</protein>
<organism evidence="1 2">
    <name type="scientific">Dreissena polymorpha</name>
    <name type="common">Zebra mussel</name>
    <name type="synonym">Mytilus polymorpha</name>
    <dbReference type="NCBI Taxonomy" id="45954"/>
    <lineage>
        <taxon>Eukaryota</taxon>
        <taxon>Metazoa</taxon>
        <taxon>Spiralia</taxon>
        <taxon>Lophotrochozoa</taxon>
        <taxon>Mollusca</taxon>
        <taxon>Bivalvia</taxon>
        <taxon>Autobranchia</taxon>
        <taxon>Heteroconchia</taxon>
        <taxon>Euheterodonta</taxon>
        <taxon>Imparidentia</taxon>
        <taxon>Neoheterodontei</taxon>
        <taxon>Myida</taxon>
        <taxon>Dreissenoidea</taxon>
        <taxon>Dreissenidae</taxon>
        <taxon>Dreissena</taxon>
    </lineage>
</organism>
<dbReference type="Proteomes" id="UP000828390">
    <property type="component" value="Unassembled WGS sequence"/>
</dbReference>
<comment type="caution">
    <text evidence="1">The sequence shown here is derived from an EMBL/GenBank/DDBJ whole genome shotgun (WGS) entry which is preliminary data.</text>
</comment>
<keyword evidence="2" id="KW-1185">Reference proteome</keyword>
<reference evidence="1" key="1">
    <citation type="journal article" date="2019" name="bioRxiv">
        <title>The Genome of the Zebra Mussel, Dreissena polymorpha: A Resource for Invasive Species Research.</title>
        <authorList>
            <person name="McCartney M.A."/>
            <person name="Auch B."/>
            <person name="Kono T."/>
            <person name="Mallez S."/>
            <person name="Zhang Y."/>
            <person name="Obille A."/>
            <person name="Becker A."/>
            <person name="Abrahante J.E."/>
            <person name="Garbe J."/>
            <person name="Badalamenti J.P."/>
            <person name="Herman A."/>
            <person name="Mangelson H."/>
            <person name="Liachko I."/>
            <person name="Sullivan S."/>
            <person name="Sone E.D."/>
            <person name="Koren S."/>
            <person name="Silverstein K.A.T."/>
            <person name="Beckman K.B."/>
            <person name="Gohl D.M."/>
        </authorList>
    </citation>
    <scope>NUCLEOTIDE SEQUENCE</scope>
    <source>
        <strain evidence="1">Duluth1</strain>
        <tissue evidence="1">Whole animal</tissue>
    </source>
</reference>
<sequence length="70" mass="7731">MELIMVHNLDLHNQLLSSSRRPADAIHTTVSLEEMDDRDESVCVCCGGAEGLIRISDVRCSNADSWATEL</sequence>
<proteinExistence type="predicted"/>
<dbReference type="AlphaFoldDB" id="A0A9D4K2H9"/>
<gene>
    <name evidence="1" type="ORF">DPMN_103017</name>
</gene>
<accession>A0A9D4K2H9</accession>
<name>A0A9D4K2H9_DREPO</name>